<evidence type="ECO:0000259" key="3">
    <source>
        <dbReference type="Pfam" id="PF13359"/>
    </source>
</evidence>
<keyword evidence="5" id="KW-1185">Reference proteome</keyword>
<comment type="cofactor">
    <cofactor evidence="1">
        <name>a divalent metal cation</name>
        <dbReference type="ChEBI" id="CHEBI:60240"/>
    </cofactor>
</comment>
<dbReference type="Proteomes" id="UP000054359">
    <property type="component" value="Unassembled WGS sequence"/>
</dbReference>
<gene>
    <name evidence="4" type="ORF">X975_25472</name>
</gene>
<evidence type="ECO:0000313" key="5">
    <source>
        <dbReference type="Proteomes" id="UP000054359"/>
    </source>
</evidence>
<proteinExistence type="predicted"/>
<dbReference type="Pfam" id="PF13359">
    <property type="entry name" value="DDE_Tnp_4"/>
    <property type="match status" value="1"/>
</dbReference>
<sequence length="94" mass="10907">MRSFPDLCFDQQKRIYNYKLSCYRRLVENTFGILASHFHIFGKPIIGKIENIESTAKATVCLHNYLKICDVMLPTAKRKYCPFGSLILIIRGFS</sequence>
<dbReference type="InterPro" id="IPR027806">
    <property type="entry name" value="HARBI1_dom"/>
</dbReference>
<accession>A0A087TVN2</accession>
<feature type="domain" description="DDE Tnp4" evidence="3">
    <location>
        <begin position="9"/>
        <end position="64"/>
    </location>
</feature>
<evidence type="ECO:0000256" key="1">
    <source>
        <dbReference type="ARBA" id="ARBA00001968"/>
    </source>
</evidence>
<name>A0A087TVN2_STEMI</name>
<evidence type="ECO:0000256" key="2">
    <source>
        <dbReference type="ARBA" id="ARBA00022723"/>
    </source>
</evidence>
<protein>
    <recommendedName>
        <fullName evidence="3">DDE Tnp4 domain-containing protein</fullName>
    </recommendedName>
</protein>
<dbReference type="EMBL" id="KK116951">
    <property type="protein sequence ID" value="KFM69171.1"/>
    <property type="molecule type" value="Genomic_DNA"/>
</dbReference>
<feature type="non-terminal residue" evidence="4">
    <location>
        <position position="94"/>
    </location>
</feature>
<evidence type="ECO:0000313" key="4">
    <source>
        <dbReference type="EMBL" id="KFM69171.1"/>
    </source>
</evidence>
<dbReference type="GO" id="GO:0046872">
    <property type="term" value="F:metal ion binding"/>
    <property type="evidence" value="ECO:0007669"/>
    <property type="project" value="UniProtKB-KW"/>
</dbReference>
<dbReference type="STRING" id="407821.A0A087TVN2"/>
<dbReference type="AlphaFoldDB" id="A0A087TVN2"/>
<reference evidence="4 5" key="1">
    <citation type="submission" date="2013-11" db="EMBL/GenBank/DDBJ databases">
        <title>Genome sequencing of Stegodyphus mimosarum.</title>
        <authorList>
            <person name="Bechsgaard J."/>
        </authorList>
    </citation>
    <scope>NUCLEOTIDE SEQUENCE [LARGE SCALE GENOMIC DNA]</scope>
</reference>
<dbReference type="OrthoDB" id="6488078at2759"/>
<organism evidence="4 5">
    <name type="scientific">Stegodyphus mimosarum</name>
    <name type="common">African social velvet spider</name>
    <dbReference type="NCBI Taxonomy" id="407821"/>
    <lineage>
        <taxon>Eukaryota</taxon>
        <taxon>Metazoa</taxon>
        <taxon>Ecdysozoa</taxon>
        <taxon>Arthropoda</taxon>
        <taxon>Chelicerata</taxon>
        <taxon>Arachnida</taxon>
        <taxon>Araneae</taxon>
        <taxon>Araneomorphae</taxon>
        <taxon>Entelegynae</taxon>
        <taxon>Eresoidea</taxon>
        <taxon>Eresidae</taxon>
        <taxon>Stegodyphus</taxon>
    </lineage>
</organism>
<keyword evidence="2" id="KW-0479">Metal-binding</keyword>